<dbReference type="EMBL" id="JSAN01000018">
    <property type="protein sequence ID" value="KIC73898.1"/>
    <property type="molecule type" value="Genomic_DNA"/>
</dbReference>
<protein>
    <recommendedName>
        <fullName evidence="1">Transposase DDE domain-containing protein</fullName>
    </recommendedName>
</protein>
<dbReference type="Proteomes" id="UP000031465">
    <property type="component" value="Unassembled WGS sequence"/>
</dbReference>
<feature type="domain" description="Transposase DDE" evidence="1">
    <location>
        <begin position="13"/>
        <end position="62"/>
    </location>
</feature>
<accession>A0A0C1HGV9</accession>
<reference evidence="2 3" key="1">
    <citation type="journal article" date="2014" name="Mol. Biol. Evol.">
        <title>Massive expansion of Ubiquitination-related gene families within the Chlamydiae.</title>
        <authorList>
            <person name="Domman D."/>
            <person name="Collingro A."/>
            <person name="Lagkouvardos I."/>
            <person name="Gehre L."/>
            <person name="Weinmaier T."/>
            <person name="Rattei T."/>
            <person name="Subtil A."/>
            <person name="Horn M."/>
        </authorList>
    </citation>
    <scope>NUCLEOTIDE SEQUENCE [LARGE SCALE GENOMIC DNA]</scope>
    <source>
        <strain evidence="2 3">EI2</strain>
    </source>
</reference>
<evidence type="ECO:0000313" key="2">
    <source>
        <dbReference type="EMBL" id="KIC73898.1"/>
    </source>
</evidence>
<comment type="caution">
    <text evidence="2">The sequence shown here is derived from an EMBL/GenBank/DDBJ whole genome shotgun (WGS) entry which is preliminary data.</text>
</comment>
<dbReference type="PATRIC" id="fig|362787.3.peg.296"/>
<evidence type="ECO:0000313" key="3">
    <source>
        <dbReference type="Proteomes" id="UP000031465"/>
    </source>
</evidence>
<dbReference type="AlphaFoldDB" id="A0A0C1HGV9"/>
<name>A0A0C1HGV9_9BACT</name>
<sequence length="73" mass="7973">MKKEKFWLFSLIGHVADVSIAGTLSKGIFGKLLGDKGVISKELSKSVLKQGLERLTTIRSESEVHEIDGQNSS</sequence>
<evidence type="ECO:0000259" key="1">
    <source>
        <dbReference type="Pfam" id="PF13612"/>
    </source>
</evidence>
<proteinExistence type="predicted"/>
<dbReference type="InterPro" id="IPR025668">
    <property type="entry name" value="Tnp_DDE_dom"/>
</dbReference>
<organism evidence="2 3">
    <name type="scientific">Candidatus Protochlamydia amoebophila</name>
    <dbReference type="NCBI Taxonomy" id="362787"/>
    <lineage>
        <taxon>Bacteria</taxon>
        <taxon>Pseudomonadati</taxon>
        <taxon>Chlamydiota</taxon>
        <taxon>Chlamydiia</taxon>
        <taxon>Parachlamydiales</taxon>
        <taxon>Parachlamydiaceae</taxon>
        <taxon>Candidatus Protochlamydia</taxon>
    </lineage>
</organism>
<gene>
    <name evidence="2" type="ORF">DB44_AT00170</name>
</gene>
<dbReference type="Pfam" id="PF13612">
    <property type="entry name" value="DDE_Tnp_1_3"/>
    <property type="match status" value="1"/>
</dbReference>